<reference evidence="4" key="1">
    <citation type="submission" date="2022-11" db="EMBL/GenBank/DDBJ databases">
        <title>Chromosomal genome sequence assembly and mating type (MAT) locus characterization of the leprose asexual lichenized fungus Lepraria neglecta (Nyl.) Erichsen.</title>
        <authorList>
            <person name="Allen J.L."/>
            <person name="Pfeffer B."/>
        </authorList>
    </citation>
    <scope>NUCLEOTIDE SEQUENCE</scope>
    <source>
        <strain evidence="4">Allen 5258</strain>
    </source>
</reference>
<dbReference type="PROSITE" id="PS51471">
    <property type="entry name" value="FE2OG_OXY"/>
    <property type="match status" value="1"/>
</dbReference>
<dbReference type="Gene3D" id="2.60.120.330">
    <property type="entry name" value="B-lactam Antibiotic, Isopenicillin N Synthase, Chain"/>
    <property type="match status" value="1"/>
</dbReference>
<evidence type="ECO:0000313" key="4">
    <source>
        <dbReference type="EMBL" id="KAK3168265.1"/>
    </source>
</evidence>
<comment type="similarity">
    <text evidence="1 2">Belongs to the iron/ascorbate-dependent oxidoreductase family.</text>
</comment>
<dbReference type="InterPro" id="IPR050231">
    <property type="entry name" value="Iron_ascorbate_oxido_reductase"/>
</dbReference>
<dbReference type="Pfam" id="PF14226">
    <property type="entry name" value="DIOX_N"/>
    <property type="match status" value="1"/>
</dbReference>
<dbReference type="EMBL" id="JASNWA010000010">
    <property type="protein sequence ID" value="KAK3168265.1"/>
    <property type="molecule type" value="Genomic_DNA"/>
</dbReference>
<accession>A0AAE0DGD8</accession>
<dbReference type="SUPFAM" id="SSF51197">
    <property type="entry name" value="Clavaminate synthase-like"/>
    <property type="match status" value="1"/>
</dbReference>
<proteinExistence type="inferred from homology"/>
<feature type="domain" description="Fe2OG dioxygenase" evidence="3">
    <location>
        <begin position="176"/>
        <end position="292"/>
    </location>
</feature>
<dbReference type="GO" id="GO:0044283">
    <property type="term" value="P:small molecule biosynthetic process"/>
    <property type="evidence" value="ECO:0007669"/>
    <property type="project" value="UniProtKB-ARBA"/>
</dbReference>
<dbReference type="InterPro" id="IPR027443">
    <property type="entry name" value="IPNS-like_sf"/>
</dbReference>
<name>A0AAE0DGD8_9LECA</name>
<keyword evidence="2" id="KW-0479">Metal-binding</keyword>
<gene>
    <name evidence="4" type="ORF">OEA41_004711</name>
</gene>
<dbReference type="InterPro" id="IPR026992">
    <property type="entry name" value="DIOX_N"/>
</dbReference>
<organism evidence="4 5">
    <name type="scientific">Lepraria neglecta</name>
    <dbReference type="NCBI Taxonomy" id="209136"/>
    <lineage>
        <taxon>Eukaryota</taxon>
        <taxon>Fungi</taxon>
        <taxon>Dikarya</taxon>
        <taxon>Ascomycota</taxon>
        <taxon>Pezizomycotina</taxon>
        <taxon>Lecanoromycetes</taxon>
        <taxon>OSLEUM clade</taxon>
        <taxon>Lecanoromycetidae</taxon>
        <taxon>Lecanorales</taxon>
        <taxon>Lecanorineae</taxon>
        <taxon>Stereocaulaceae</taxon>
        <taxon>Lepraria</taxon>
    </lineage>
</organism>
<keyword evidence="2" id="KW-0408">Iron</keyword>
<dbReference type="InterPro" id="IPR005123">
    <property type="entry name" value="Oxoglu/Fe-dep_dioxygenase_dom"/>
</dbReference>
<dbReference type="Pfam" id="PF03171">
    <property type="entry name" value="2OG-FeII_Oxy"/>
    <property type="match status" value="1"/>
</dbReference>
<evidence type="ECO:0000256" key="1">
    <source>
        <dbReference type="ARBA" id="ARBA00008056"/>
    </source>
</evidence>
<evidence type="ECO:0000313" key="5">
    <source>
        <dbReference type="Proteomes" id="UP001276659"/>
    </source>
</evidence>
<sequence>MVVKLQTLDFADFTSGPAERREAVAKQLGNSFINHSFVKLINHGVPDALVQDLFAWSKKFFKLNREQKSKLPHVPNSGLQRGWSGKGSEQTAYLHKGNVGEIAPEHLVDEKEHFDCGPPNDDQHPNFWPAPEDLPGFRKFFEHLYTYGQTISLQIMKACEVGLNLLPGTLTARCDPAASEFRFNHNPAVSIEKLQQRLQKRTWPRTDLGIITLLFQDTVGELELEDRKGGGFSPVVREGDNEMVINISDTLQRWTNDCIRAGLHQVTNPVPQKDDEAGMLAERYSCVFFLKAHRETNVGALTTYIYY</sequence>
<dbReference type="Proteomes" id="UP001276659">
    <property type="component" value="Unassembled WGS sequence"/>
</dbReference>
<dbReference type="GO" id="GO:0046872">
    <property type="term" value="F:metal ion binding"/>
    <property type="evidence" value="ECO:0007669"/>
    <property type="project" value="UniProtKB-KW"/>
</dbReference>
<dbReference type="GO" id="GO:0016491">
    <property type="term" value="F:oxidoreductase activity"/>
    <property type="evidence" value="ECO:0007669"/>
    <property type="project" value="UniProtKB-KW"/>
</dbReference>
<evidence type="ECO:0000256" key="2">
    <source>
        <dbReference type="RuleBase" id="RU003682"/>
    </source>
</evidence>
<keyword evidence="5" id="KW-1185">Reference proteome</keyword>
<comment type="caution">
    <text evidence="4">The sequence shown here is derived from an EMBL/GenBank/DDBJ whole genome shotgun (WGS) entry which is preliminary data.</text>
</comment>
<keyword evidence="2" id="KW-0560">Oxidoreductase</keyword>
<evidence type="ECO:0000259" key="3">
    <source>
        <dbReference type="PROSITE" id="PS51471"/>
    </source>
</evidence>
<dbReference type="AlphaFoldDB" id="A0AAE0DGD8"/>
<dbReference type="PANTHER" id="PTHR47990">
    <property type="entry name" value="2-OXOGLUTARATE (2OG) AND FE(II)-DEPENDENT OXYGENASE SUPERFAMILY PROTEIN-RELATED"/>
    <property type="match status" value="1"/>
</dbReference>
<protein>
    <recommendedName>
        <fullName evidence="3">Fe2OG dioxygenase domain-containing protein</fullName>
    </recommendedName>
</protein>
<dbReference type="InterPro" id="IPR044861">
    <property type="entry name" value="IPNS-like_FE2OG_OXY"/>
</dbReference>